<dbReference type="Proteomes" id="UP000192276">
    <property type="component" value="Unassembled WGS sequence"/>
</dbReference>
<protein>
    <submittedName>
        <fullName evidence="1">Uncharacterized protein</fullName>
    </submittedName>
</protein>
<sequence>MAVIFIIYLAVKGQNMESKKVNSREFIPTSPVASMFNIFGTIPVSHYTGTPDVSIPLGGISYKDLGLDLTLRYHHAIGAKPDAIPGYFGNGWLLTTGGVITRLSKGVRTAEISGENDVPVPASRFDKNVRILKSYPNDIYGSSFQSIRYVASLQYTYYPYVESKEEETFAENGESIVTITDNAYDDEYKVLKQSTVKGSNNISHTTLLQYPFDEVRNGNTVPYRWRSIYYE</sequence>
<organism evidence="1 2">
    <name type="scientific">Niastella populi</name>
    <dbReference type="NCBI Taxonomy" id="550983"/>
    <lineage>
        <taxon>Bacteria</taxon>
        <taxon>Pseudomonadati</taxon>
        <taxon>Bacteroidota</taxon>
        <taxon>Chitinophagia</taxon>
        <taxon>Chitinophagales</taxon>
        <taxon>Chitinophagaceae</taxon>
        <taxon>Niastella</taxon>
    </lineage>
</organism>
<evidence type="ECO:0000313" key="2">
    <source>
        <dbReference type="Proteomes" id="UP000192276"/>
    </source>
</evidence>
<dbReference type="EMBL" id="LWBP01000242">
    <property type="protein sequence ID" value="OQP47717.1"/>
    <property type="molecule type" value="Genomic_DNA"/>
</dbReference>
<accession>A0A1V9ENL2</accession>
<keyword evidence="2" id="KW-1185">Reference proteome</keyword>
<comment type="caution">
    <text evidence="1">The sequence shown here is derived from an EMBL/GenBank/DDBJ whole genome shotgun (WGS) entry which is preliminary data.</text>
</comment>
<dbReference type="AlphaFoldDB" id="A0A1V9ENL2"/>
<dbReference type="STRING" id="550983.A4R26_31905"/>
<evidence type="ECO:0000313" key="1">
    <source>
        <dbReference type="EMBL" id="OQP47717.1"/>
    </source>
</evidence>
<gene>
    <name evidence="1" type="ORF">A4R26_31905</name>
</gene>
<name>A0A1V9ENL2_9BACT</name>
<proteinExistence type="predicted"/>
<reference evidence="2" key="1">
    <citation type="submission" date="2016-04" db="EMBL/GenBank/DDBJ databases">
        <authorList>
            <person name="Chen L."/>
            <person name="Zhuang W."/>
            <person name="Wang G."/>
        </authorList>
    </citation>
    <scope>NUCLEOTIDE SEQUENCE [LARGE SCALE GENOMIC DNA]</scope>
    <source>
        <strain evidence="2">208</strain>
    </source>
</reference>